<evidence type="ECO:0000313" key="3">
    <source>
        <dbReference type="Proteomes" id="UP001239215"/>
    </source>
</evidence>
<evidence type="ECO:0000313" key="2">
    <source>
        <dbReference type="EMBL" id="MDQ1106201.1"/>
    </source>
</evidence>
<dbReference type="RefSeq" id="WP_307203113.1">
    <property type="nucleotide sequence ID" value="NZ_JAUTAN010000001.1"/>
</dbReference>
<dbReference type="AlphaFoldDB" id="A0AAJ1U1C6"/>
<name>A0AAJ1U1C6_9ACTN</name>
<evidence type="ECO:0000256" key="1">
    <source>
        <dbReference type="SAM" id="MobiDB-lite"/>
    </source>
</evidence>
<sequence>MTVAVSRASSGSWRTSSTEATRTAPTPAAEPRGANGPGTSTPTATASRRAASRGESSGTAQVALRRTGGVPRGSTSSAPRRRLRGSTAAAAAHAA</sequence>
<feature type="region of interest" description="Disordered" evidence="1">
    <location>
        <begin position="1"/>
        <end position="95"/>
    </location>
</feature>
<protein>
    <submittedName>
        <fullName evidence="2">Uncharacterized protein</fullName>
    </submittedName>
</protein>
<dbReference type="Proteomes" id="UP001239215">
    <property type="component" value="Unassembled WGS sequence"/>
</dbReference>
<comment type="caution">
    <text evidence="2">The sequence shown here is derived from an EMBL/GenBank/DDBJ whole genome shotgun (WGS) entry which is preliminary data.</text>
</comment>
<proteinExistence type="predicted"/>
<reference evidence="2" key="1">
    <citation type="submission" date="2023-07" db="EMBL/GenBank/DDBJ databases">
        <title>Functional and genomic diversity of the sorghum phyllosphere microbiome.</title>
        <authorList>
            <person name="Shade A."/>
        </authorList>
    </citation>
    <scope>NUCLEOTIDE SEQUENCE</scope>
    <source>
        <strain evidence="2">SORGH_AS_1067</strain>
    </source>
</reference>
<gene>
    <name evidence="2" type="ORF">QE405_003485</name>
</gene>
<dbReference type="EMBL" id="JAUTAN010000001">
    <property type="protein sequence ID" value="MDQ1106201.1"/>
    <property type="molecule type" value="Genomic_DNA"/>
</dbReference>
<accession>A0AAJ1U1C6</accession>
<organism evidence="2 3">
    <name type="scientific">Nocardioides zeae</name>
    <dbReference type="NCBI Taxonomy" id="1457234"/>
    <lineage>
        <taxon>Bacteria</taxon>
        <taxon>Bacillati</taxon>
        <taxon>Actinomycetota</taxon>
        <taxon>Actinomycetes</taxon>
        <taxon>Propionibacteriales</taxon>
        <taxon>Nocardioidaceae</taxon>
        <taxon>Nocardioides</taxon>
    </lineage>
</organism>
<feature type="compositionally biased region" description="Low complexity" evidence="1">
    <location>
        <begin position="1"/>
        <end position="60"/>
    </location>
</feature>